<sequence length="129" mass="14189">MHQRLLILGSIYGMTAVILGAFGAHGLEKILDTSSLETFEVGVRYQFYHALFALVLGATNFLQNKTKNSVFYLLLVGQILFSGSIYLLATNSLTQIDFTSIAFSTPIGGLLLIISWLLVLIKAIKYKKG</sequence>
<comment type="similarity">
    <text evidence="2">Belongs to the UPF0382 family.</text>
</comment>
<evidence type="ECO:0000313" key="8">
    <source>
        <dbReference type="Proteomes" id="UP000317169"/>
    </source>
</evidence>
<dbReference type="RefSeq" id="WP_141421988.1">
    <property type="nucleotide sequence ID" value="NZ_VIAR01000008.1"/>
</dbReference>
<gene>
    <name evidence="7" type="ORF">FKR84_09070</name>
</gene>
<keyword evidence="5 6" id="KW-0472">Membrane</keyword>
<evidence type="ECO:0000313" key="7">
    <source>
        <dbReference type="EMBL" id="TQD38561.1"/>
    </source>
</evidence>
<dbReference type="PANTHER" id="PTHR43461">
    <property type="entry name" value="TRANSMEMBRANE PROTEIN 256"/>
    <property type="match status" value="1"/>
</dbReference>
<evidence type="ECO:0000256" key="5">
    <source>
        <dbReference type="ARBA" id="ARBA00023136"/>
    </source>
</evidence>
<evidence type="ECO:0000256" key="2">
    <source>
        <dbReference type="ARBA" id="ARBA00009694"/>
    </source>
</evidence>
<comment type="subcellular location">
    <subcellularLocation>
        <location evidence="1">Membrane</location>
        <topology evidence="1">Multi-pass membrane protein</topology>
    </subcellularLocation>
</comment>
<name>A0A507ZPQ4_9FLAO</name>
<protein>
    <submittedName>
        <fullName evidence="7">DUF423 domain-containing protein</fullName>
    </submittedName>
</protein>
<dbReference type="Proteomes" id="UP000317169">
    <property type="component" value="Unassembled WGS sequence"/>
</dbReference>
<feature type="transmembrane region" description="Helical" evidence="6">
    <location>
        <begin position="101"/>
        <end position="121"/>
    </location>
</feature>
<reference evidence="7 8" key="1">
    <citation type="submission" date="2019-06" db="EMBL/GenBank/DDBJ databases">
        <title>Flavibacter putida gen. nov., sp. nov., a novel marine bacterium of the family Flavobacteriaceae isolated from coastal seawater.</title>
        <authorList>
            <person name="Feng X."/>
        </authorList>
    </citation>
    <scope>NUCLEOTIDE SEQUENCE [LARGE SCALE GENOMIC DNA]</scope>
    <source>
        <strain evidence="7 8">PLHSN227</strain>
    </source>
</reference>
<dbReference type="AlphaFoldDB" id="A0A507ZPQ4"/>
<proteinExistence type="inferred from homology"/>
<evidence type="ECO:0000256" key="3">
    <source>
        <dbReference type="ARBA" id="ARBA00022692"/>
    </source>
</evidence>
<dbReference type="PANTHER" id="PTHR43461:SF1">
    <property type="entry name" value="TRANSMEMBRANE PROTEIN 256"/>
    <property type="match status" value="1"/>
</dbReference>
<dbReference type="EMBL" id="VIAR01000008">
    <property type="protein sequence ID" value="TQD38561.1"/>
    <property type="molecule type" value="Genomic_DNA"/>
</dbReference>
<dbReference type="InterPro" id="IPR006696">
    <property type="entry name" value="DUF423"/>
</dbReference>
<keyword evidence="4 6" id="KW-1133">Transmembrane helix</keyword>
<accession>A0A507ZPQ4</accession>
<evidence type="ECO:0000256" key="6">
    <source>
        <dbReference type="SAM" id="Phobius"/>
    </source>
</evidence>
<evidence type="ECO:0000256" key="1">
    <source>
        <dbReference type="ARBA" id="ARBA00004141"/>
    </source>
</evidence>
<dbReference type="GO" id="GO:0005886">
    <property type="term" value="C:plasma membrane"/>
    <property type="evidence" value="ECO:0007669"/>
    <property type="project" value="TreeGrafter"/>
</dbReference>
<keyword evidence="3 6" id="KW-0812">Transmembrane</keyword>
<evidence type="ECO:0000256" key="4">
    <source>
        <dbReference type="ARBA" id="ARBA00022989"/>
    </source>
</evidence>
<comment type="caution">
    <text evidence="7">The sequence shown here is derived from an EMBL/GenBank/DDBJ whole genome shotgun (WGS) entry which is preliminary data.</text>
</comment>
<feature type="transmembrane region" description="Helical" evidence="6">
    <location>
        <begin position="5"/>
        <end position="25"/>
    </location>
</feature>
<feature type="transmembrane region" description="Helical" evidence="6">
    <location>
        <begin position="45"/>
        <end position="62"/>
    </location>
</feature>
<keyword evidence="8" id="KW-1185">Reference proteome</keyword>
<dbReference type="OrthoDB" id="9802121at2"/>
<feature type="transmembrane region" description="Helical" evidence="6">
    <location>
        <begin position="69"/>
        <end position="89"/>
    </location>
</feature>
<dbReference type="Pfam" id="PF04241">
    <property type="entry name" value="DUF423"/>
    <property type="match status" value="1"/>
</dbReference>
<organism evidence="7 8">
    <name type="scientific">Haloflavibacter putidus</name>
    <dbReference type="NCBI Taxonomy" id="2576776"/>
    <lineage>
        <taxon>Bacteria</taxon>
        <taxon>Pseudomonadati</taxon>
        <taxon>Bacteroidota</taxon>
        <taxon>Flavobacteriia</taxon>
        <taxon>Flavobacteriales</taxon>
        <taxon>Flavobacteriaceae</taxon>
        <taxon>Haloflavibacter</taxon>
    </lineage>
</organism>